<keyword evidence="2" id="KW-1185">Reference proteome</keyword>
<proteinExistence type="predicted"/>
<accession>A0A8H4QIM0</accession>
<dbReference type="Proteomes" id="UP000521872">
    <property type="component" value="Unassembled WGS sequence"/>
</dbReference>
<gene>
    <name evidence="1" type="ORF">D9613_004456</name>
</gene>
<dbReference type="EMBL" id="JAACJL010000057">
    <property type="protein sequence ID" value="KAF4611466.1"/>
    <property type="molecule type" value="Genomic_DNA"/>
</dbReference>
<dbReference type="AlphaFoldDB" id="A0A8H4QIM0"/>
<sequence length="92" mass="10427">MFKPLSVWHLGNFDEFISCSRASDISFQTTNGTSSVACIVVSVISVDTLHFRIEKALASSGKELDCLHPNWTRPSFLFRRLNDTKLHLKVEE</sequence>
<reference evidence="1 2" key="1">
    <citation type="submission" date="2019-12" db="EMBL/GenBank/DDBJ databases">
        <authorList>
            <person name="Floudas D."/>
            <person name="Bentzer J."/>
            <person name="Ahren D."/>
            <person name="Johansson T."/>
            <person name="Persson P."/>
            <person name="Tunlid A."/>
        </authorList>
    </citation>
    <scope>NUCLEOTIDE SEQUENCE [LARGE SCALE GENOMIC DNA]</scope>
    <source>
        <strain evidence="1 2">CBS 102.39</strain>
    </source>
</reference>
<comment type="caution">
    <text evidence="1">The sequence shown here is derived from an EMBL/GenBank/DDBJ whole genome shotgun (WGS) entry which is preliminary data.</text>
</comment>
<organism evidence="1 2">
    <name type="scientific">Agrocybe pediades</name>
    <dbReference type="NCBI Taxonomy" id="84607"/>
    <lineage>
        <taxon>Eukaryota</taxon>
        <taxon>Fungi</taxon>
        <taxon>Dikarya</taxon>
        <taxon>Basidiomycota</taxon>
        <taxon>Agaricomycotina</taxon>
        <taxon>Agaricomycetes</taxon>
        <taxon>Agaricomycetidae</taxon>
        <taxon>Agaricales</taxon>
        <taxon>Agaricineae</taxon>
        <taxon>Strophariaceae</taxon>
        <taxon>Agrocybe</taxon>
    </lineage>
</organism>
<protein>
    <submittedName>
        <fullName evidence="1">Uncharacterized protein</fullName>
    </submittedName>
</protein>
<evidence type="ECO:0000313" key="2">
    <source>
        <dbReference type="Proteomes" id="UP000521872"/>
    </source>
</evidence>
<name>A0A8H4QIM0_9AGAR</name>
<evidence type="ECO:0000313" key="1">
    <source>
        <dbReference type="EMBL" id="KAF4611466.1"/>
    </source>
</evidence>